<comment type="caution">
    <text evidence="2">The sequence shown here is derived from an EMBL/GenBank/DDBJ whole genome shotgun (WGS) entry which is preliminary data.</text>
</comment>
<gene>
    <name evidence="2" type="ORF">LXT12_22565</name>
</gene>
<dbReference type="InterPro" id="IPR037523">
    <property type="entry name" value="VOC_core"/>
</dbReference>
<dbReference type="SUPFAM" id="SSF54593">
    <property type="entry name" value="Glyoxalase/Bleomycin resistance protein/Dihydroxybiphenyl dioxygenase"/>
    <property type="match status" value="1"/>
</dbReference>
<dbReference type="InterPro" id="IPR004360">
    <property type="entry name" value="Glyas_Fos-R_dOase_dom"/>
</dbReference>
<dbReference type="PROSITE" id="PS51819">
    <property type="entry name" value="VOC"/>
    <property type="match status" value="1"/>
</dbReference>
<proteinExistence type="predicted"/>
<dbReference type="PANTHER" id="PTHR36437:SF2">
    <property type="entry name" value="GLYOXALASE_BLEOMYCIN RESISTANCE PROTEIN_DIOXYGENASE"/>
    <property type="match status" value="1"/>
</dbReference>
<dbReference type="Gene3D" id="3.10.180.10">
    <property type="entry name" value="2,3-Dihydroxybiphenyl 1,2-Dioxygenase, domain 1"/>
    <property type="match status" value="1"/>
</dbReference>
<keyword evidence="3" id="KW-1185">Reference proteome</keyword>
<dbReference type="InterPro" id="IPR029068">
    <property type="entry name" value="Glyas_Bleomycin-R_OHBP_Dase"/>
</dbReference>
<name>A0ABS8XGN9_9BURK</name>
<dbReference type="Proteomes" id="UP001201463">
    <property type="component" value="Unassembled WGS sequence"/>
</dbReference>
<organism evidence="2 3">
    <name type="scientific">Pelomonas caseinilytica</name>
    <dbReference type="NCBI Taxonomy" id="2906763"/>
    <lineage>
        <taxon>Bacteria</taxon>
        <taxon>Pseudomonadati</taxon>
        <taxon>Pseudomonadota</taxon>
        <taxon>Betaproteobacteria</taxon>
        <taxon>Burkholderiales</taxon>
        <taxon>Sphaerotilaceae</taxon>
        <taxon>Roseateles</taxon>
    </lineage>
</organism>
<dbReference type="Pfam" id="PF00903">
    <property type="entry name" value="Glyoxalase"/>
    <property type="match status" value="1"/>
</dbReference>
<dbReference type="EMBL" id="JAJTWT010000012">
    <property type="protein sequence ID" value="MCE4540039.1"/>
    <property type="molecule type" value="Genomic_DNA"/>
</dbReference>
<reference evidence="2 3" key="1">
    <citation type="submission" date="2021-12" db="EMBL/GenBank/DDBJ databases">
        <title>Genome seq of p7.</title>
        <authorList>
            <person name="Seo T."/>
        </authorList>
    </citation>
    <scope>NUCLEOTIDE SEQUENCE [LARGE SCALE GENOMIC DNA]</scope>
    <source>
        <strain evidence="2 3">P7</strain>
    </source>
</reference>
<dbReference type="RefSeq" id="WP_233394555.1">
    <property type="nucleotide sequence ID" value="NZ_JAJTWT010000012.1"/>
</dbReference>
<accession>A0ABS8XGN9</accession>
<sequence length="133" mass="14577">MQIKISTVFVDDQDKALAFYTGKLGFRKMADIAMGQYRWLTVVSPEGVHGVELQLESVVGFDAAALFQKTLYESGRPCTAFVTEDVDAEAQALRDRGVAVRGEPETMGPIKAVMFEDGCGNLIHLVQPLVKPQ</sequence>
<dbReference type="PANTHER" id="PTHR36437">
    <property type="entry name" value="GLYOXALASE/BLEOMYCIN RESISTANCE PROTEIN/DIOXYGENASE"/>
    <property type="match status" value="1"/>
</dbReference>
<evidence type="ECO:0000259" key="1">
    <source>
        <dbReference type="PROSITE" id="PS51819"/>
    </source>
</evidence>
<evidence type="ECO:0000313" key="2">
    <source>
        <dbReference type="EMBL" id="MCE4540039.1"/>
    </source>
</evidence>
<protein>
    <submittedName>
        <fullName evidence="2">VOC family protein</fullName>
    </submittedName>
</protein>
<feature type="domain" description="VOC" evidence="1">
    <location>
        <begin position="2"/>
        <end position="128"/>
    </location>
</feature>
<evidence type="ECO:0000313" key="3">
    <source>
        <dbReference type="Proteomes" id="UP001201463"/>
    </source>
</evidence>